<dbReference type="OrthoDB" id="1936793at2759"/>
<reference evidence="6" key="4">
    <citation type="journal article" date="2018" name="Nat. Plants">
        <title>Whole-genome landscape of Medicago truncatula symbiotic genes.</title>
        <authorList>
            <person name="Pecrix Y."/>
            <person name="Staton S.E."/>
            <person name="Sallet E."/>
            <person name="Lelandais-Briere C."/>
            <person name="Moreau S."/>
            <person name="Carrere S."/>
            <person name="Blein T."/>
            <person name="Jardinaud M.F."/>
            <person name="Latrasse D."/>
            <person name="Zouine M."/>
            <person name="Zahm M."/>
            <person name="Kreplak J."/>
            <person name="Mayjonade B."/>
            <person name="Satge C."/>
            <person name="Perez M."/>
            <person name="Cauet S."/>
            <person name="Marande W."/>
            <person name="Chantry-Darmon C."/>
            <person name="Lopez-Roques C."/>
            <person name="Bouchez O."/>
            <person name="Berard A."/>
            <person name="Debelle F."/>
            <person name="Munos S."/>
            <person name="Bendahmane A."/>
            <person name="Berges H."/>
            <person name="Niebel A."/>
            <person name="Buitink J."/>
            <person name="Frugier F."/>
            <person name="Benhamed M."/>
            <person name="Crespi M."/>
            <person name="Gouzy J."/>
            <person name="Gamas P."/>
        </authorList>
    </citation>
    <scope>NUCLEOTIDE SEQUENCE [LARGE SCALE GENOMIC DNA]</scope>
    <source>
        <strain evidence="6">cv. Jemalong A17</strain>
    </source>
</reference>
<dbReference type="EMBL" id="PSQE01000006">
    <property type="protein sequence ID" value="RHN52730.1"/>
    <property type="molecule type" value="Genomic_DNA"/>
</dbReference>
<feature type="compositionally biased region" description="Acidic residues" evidence="1">
    <location>
        <begin position="135"/>
        <end position="163"/>
    </location>
</feature>
<dbReference type="PaxDb" id="3880-AES76634"/>
<evidence type="ECO:0000313" key="6">
    <source>
        <dbReference type="Proteomes" id="UP000265566"/>
    </source>
</evidence>
<gene>
    <name evidence="4" type="primary">11435930</name>
    <name evidence="2" type="ordered locus">MTR_6g082590</name>
    <name evidence="3" type="ORF">MtrunA17_Chr6g0483651</name>
</gene>
<organism evidence="2 5">
    <name type="scientific">Medicago truncatula</name>
    <name type="common">Barrel medic</name>
    <name type="synonym">Medicago tribuloides</name>
    <dbReference type="NCBI Taxonomy" id="3880"/>
    <lineage>
        <taxon>Eukaryota</taxon>
        <taxon>Viridiplantae</taxon>
        <taxon>Streptophyta</taxon>
        <taxon>Embryophyta</taxon>
        <taxon>Tracheophyta</taxon>
        <taxon>Spermatophyta</taxon>
        <taxon>Magnoliopsida</taxon>
        <taxon>eudicotyledons</taxon>
        <taxon>Gunneridae</taxon>
        <taxon>Pentapetalae</taxon>
        <taxon>rosids</taxon>
        <taxon>fabids</taxon>
        <taxon>Fabales</taxon>
        <taxon>Fabaceae</taxon>
        <taxon>Papilionoideae</taxon>
        <taxon>50 kb inversion clade</taxon>
        <taxon>NPAAA clade</taxon>
        <taxon>Hologalegina</taxon>
        <taxon>IRL clade</taxon>
        <taxon>Trifolieae</taxon>
        <taxon>Medicago</taxon>
    </lineage>
</organism>
<proteinExistence type="predicted"/>
<evidence type="ECO:0000313" key="2">
    <source>
        <dbReference type="EMBL" id="AES76634.1"/>
    </source>
</evidence>
<reference evidence="2 5" key="1">
    <citation type="journal article" date="2011" name="Nature">
        <title>The Medicago genome provides insight into the evolution of rhizobial symbioses.</title>
        <authorList>
            <person name="Young N.D."/>
            <person name="Debelle F."/>
            <person name="Oldroyd G.E."/>
            <person name="Geurts R."/>
            <person name="Cannon S.B."/>
            <person name="Udvardi M.K."/>
            <person name="Benedito V.A."/>
            <person name="Mayer K.F."/>
            <person name="Gouzy J."/>
            <person name="Schoof H."/>
            <person name="Van de Peer Y."/>
            <person name="Proost S."/>
            <person name="Cook D.R."/>
            <person name="Meyers B.C."/>
            <person name="Spannagl M."/>
            <person name="Cheung F."/>
            <person name="De Mita S."/>
            <person name="Krishnakumar V."/>
            <person name="Gundlach H."/>
            <person name="Zhou S."/>
            <person name="Mudge J."/>
            <person name="Bharti A.K."/>
            <person name="Murray J.D."/>
            <person name="Naoumkina M.A."/>
            <person name="Rosen B."/>
            <person name="Silverstein K.A."/>
            <person name="Tang H."/>
            <person name="Rombauts S."/>
            <person name="Zhao P.X."/>
            <person name="Zhou P."/>
            <person name="Barbe V."/>
            <person name="Bardou P."/>
            <person name="Bechner M."/>
            <person name="Bellec A."/>
            <person name="Berger A."/>
            <person name="Berges H."/>
            <person name="Bidwell S."/>
            <person name="Bisseling T."/>
            <person name="Choisne N."/>
            <person name="Couloux A."/>
            <person name="Denny R."/>
            <person name="Deshpande S."/>
            <person name="Dai X."/>
            <person name="Doyle J.J."/>
            <person name="Dudez A.M."/>
            <person name="Farmer A.D."/>
            <person name="Fouteau S."/>
            <person name="Franken C."/>
            <person name="Gibelin C."/>
            <person name="Gish J."/>
            <person name="Goldstein S."/>
            <person name="Gonzalez A.J."/>
            <person name="Green P.J."/>
            <person name="Hallab A."/>
            <person name="Hartog M."/>
            <person name="Hua A."/>
            <person name="Humphray S.J."/>
            <person name="Jeong D.H."/>
            <person name="Jing Y."/>
            <person name="Jocker A."/>
            <person name="Kenton S.M."/>
            <person name="Kim D.J."/>
            <person name="Klee K."/>
            <person name="Lai H."/>
            <person name="Lang C."/>
            <person name="Lin S."/>
            <person name="Macmil S.L."/>
            <person name="Magdelenat G."/>
            <person name="Matthews L."/>
            <person name="McCorrison J."/>
            <person name="Monaghan E.L."/>
            <person name="Mun J.H."/>
            <person name="Najar F.Z."/>
            <person name="Nicholson C."/>
            <person name="Noirot C."/>
            <person name="O'Bleness M."/>
            <person name="Paule C.R."/>
            <person name="Poulain J."/>
            <person name="Prion F."/>
            <person name="Qin B."/>
            <person name="Qu C."/>
            <person name="Retzel E.F."/>
            <person name="Riddle C."/>
            <person name="Sallet E."/>
            <person name="Samain S."/>
            <person name="Samson N."/>
            <person name="Sanders I."/>
            <person name="Saurat O."/>
            <person name="Scarpelli C."/>
            <person name="Schiex T."/>
            <person name="Segurens B."/>
            <person name="Severin A.J."/>
            <person name="Sherrier D.J."/>
            <person name="Shi R."/>
            <person name="Sims S."/>
            <person name="Singer S.R."/>
            <person name="Sinharoy S."/>
            <person name="Sterck L."/>
            <person name="Viollet A."/>
            <person name="Wang B.B."/>
            <person name="Wang K."/>
            <person name="Wang M."/>
            <person name="Wang X."/>
            <person name="Warfsmann J."/>
            <person name="Weissenbach J."/>
            <person name="White D.D."/>
            <person name="White J.D."/>
            <person name="Wiley G.B."/>
            <person name="Wincker P."/>
            <person name="Xing Y."/>
            <person name="Yang L."/>
            <person name="Yao Z."/>
            <person name="Ying F."/>
            <person name="Zhai J."/>
            <person name="Zhou L."/>
            <person name="Zuber A."/>
            <person name="Denarie J."/>
            <person name="Dixon R.A."/>
            <person name="May G.D."/>
            <person name="Schwartz D.C."/>
            <person name="Rogers J."/>
            <person name="Quetier F."/>
            <person name="Town C.D."/>
            <person name="Roe B.A."/>
        </authorList>
    </citation>
    <scope>NUCLEOTIDE SEQUENCE [LARGE SCALE GENOMIC DNA]</scope>
    <source>
        <strain evidence="2">A17</strain>
        <strain evidence="4 5">cv. Jemalong A17</strain>
    </source>
</reference>
<reference evidence="4" key="3">
    <citation type="submission" date="2015-04" db="UniProtKB">
        <authorList>
            <consortium name="EnsemblPlants"/>
        </authorList>
    </citation>
    <scope>IDENTIFICATION</scope>
    <source>
        <strain evidence="4">cv. Jemalong A17</strain>
    </source>
</reference>
<dbReference type="AlphaFoldDB" id="G7KMM1"/>
<dbReference type="EnsemblPlants" id="AES76634">
    <property type="protein sequence ID" value="AES76634"/>
    <property type="gene ID" value="MTR_6g082590"/>
</dbReference>
<protein>
    <submittedName>
        <fullName evidence="2 4">Uncharacterized protein</fullName>
    </submittedName>
</protein>
<dbReference type="eggNOG" id="ENOG502SF39">
    <property type="taxonomic scope" value="Eukaryota"/>
</dbReference>
<feature type="compositionally biased region" description="Basic and acidic residues" evidence="1">
    <location>
        <begin position="164"/>
        <end position="180"/>
    </location>
</feature>
<evidence type="ECO:0000313" key="4">
    <source>
        <dbReference type="EnsemblPlants" id="AES76634"/>
    </source>
</evidence>
<keyword evidence="5" id="KW-1185">Reference proteome</keyword>
<dbReference type="KEGG" id="mtr:11435930"/>
<dbReference type="Proteomes" id="UP000265566">
    <property type="component" value="Chromosome 6"/>
</dbReference>
<evidence type="ECO:0000313" key="5">
    <source>
        <dbReference type="Proteomes" id="UP000002051"/>
    </source>
</evidence>
<sequence length="180" mass="20511">MTSILLRNISFHARRIRLSHTFKSSPSILSLYKPTSFFSSSSDPPPSTIPHAHEKNQQNQQSLDDLEDISNEELKRRVARLREGDDDAIPEVFEAVLQRYLTGKPIEADQDLMRDILGKGTESKDDDEVGKGTESEDDDDEENEDEFDSDSEEMSDSDFEEEEAFNRDVKAKRGANVRKD</sequence>
<dbReference type="Proteomes" id="UP000002051">
    <property type="component" value="Chromosome 6"/>
</dbReference>
<feature type="compositionally biased region" description="Basic and acidic residues" evidence="1">
    <location>
        <begin position="116"/>
        <end position="134"/>
    </location>
</feature>
<reference evidence="3" key="5">
    <citation type="journal article" date="2018" name="Nat. Plants">
        <title>Whole-genome landscape of Medicago truncatula symbiotic genes.</title>
        <authorList>
            <person name="Pecrix Y."/>
            <person name="Gamas P."/>
            <person name="Carrere S."/>
        </authorList>
    </citation>
    <scope>NUCLEOTIDE SEQUENCE</scope>
    <source>
        <tissue evidence="3">Leaves</tissue>
    </source>
</reference>
<evidence type="ECO:0000313" key="3">
    <source>
        <dbReference type="EMBL" id="RHN52730.1"/>
    </source>
</evidence>
<feature type="region of interest" description="Disordered" evidence="1">
    <location>
        <begin position="37"/>
        <end position="70"/>
    </location>
</feature>
<feature type="region of interest" description="Disordered" evidence="1">
    <location>
        <begin position="116"/>
        <end position="180"/>
    </location>
</feature>
<dbReference type="STRING" id="3880.G7KMM1"/>
<dbReference type="HOGENOM" id="CLU_128438_0_0_1"/>
<dbReference type="Gramene" id="rna37431">
    <property type="protein sequence ID" value="RHN52730.1"/>
    <property type="gene ID" value="gene37431"/>
</dbReference>
<name>G7KMM1_MEDTR</name>
<dbReference type="OMA" id="CLYARTR"/>
<reference evidence="2 5" key="2">
    <citation type="journal article" date="2014" name="BMC Genomics">
        <title>An improved genome release (version Mt4.0) for the model legume Medicago truncatula.</title>
        <authorList>
            <person name="Tang H."/>
            <person name="Krishnakumar V."/>
            <person name="Bidwell S."/>
            <person name="Rosen B."/>
            <person name="Chan A."/>
            <person name="Zhou S."/>
            <person name="Gentzbittel L."/>
            <person name="Childs K.L."/>
            <person name="Yandell M."/>
            <person name="Gundlach H."/>
            <person name="Mayer K.F."/>
            <person name="Schwartz D.C."/>
            <person name="Town C.D."/>
        </authorList>
    </citation>
    <scope>GENOME REANNOTATION</scope>
    <source>
        <strain evidence="4 5">cv. Jemalong A17</strain>
    </source>
</reference>
<dbReference type="EMBL" id="CM001222">
    <property type="protein sequence ID" value="AES76634.1"/>
    <property type="molecule type" value="Genomic_DNA"/>
</dbReference>
<accession>G7KMM1</accession>
<evidence type="ECO:0000256" key="1">
    <source>
        <dbReference type="SAM" id="MobiDB-lite"/>
    </source>
</evidence>